<feature type="domain" description="Alpha-D-phosphohexomutase alpha/beta/alpha" evidence="8">
    <location>
        <begin position="346"/>
        <end position="465"/>
    </location>
</feature>
<name>A0A1H1P2W8_9CELL</name>
<accession>A0A1H1P2W8</accession>
<keyword evidence="5" id="KW-0413">Isomerase</keyword>
<dbReference type="InterPro" id="IPR016055">
    <property type="entry name" value="A-D-PHexomutase_a/b/a-I/II/III"/>
</dbReference>
<dbReference type="AlphaFoldDB" id="A0A1H1P2W8"/>
<dbReference type="InterPro" id="IPR016066">
    <property type="entry name" value="A-D-PHexomutase_CS"/>
</dbReference>
<evidence type="ECO:0000256" key="1">
    <source>
        <dbReference type="ARBA" id="ARBA00001946"/>
    </source>
</evidence>
<keyword evidence="3" id="KW-0479">Metal-binding</keyword>
<dbReference type="InterPro" id="IPR005846">
    <property type="entry name" value="A-D-PHexomutase_a/b/a-III"/>
</dbReference>
<reference evidence="9 10" key="1">
    <citation type="submission" date="2016-10" db="EMBL/GenBank/DDBJ databases">
        <authorList>
            <person name="de Groot N.N."/>
        </authorList>
    </citation>
    <scope>NUCLEOTIDE SEQUENCE [LARGE SCALE GENOMIC DNA]</scope>
    <source>
        <strain evidence="9 10">DSM 22126</strain>
    </source>
</reference>
<protein>
    <submittedName>
        <fullName evidence="9">Phosphoglucomutase</fullName>
    </submittedName>
</protein>
<dbReference type="PANTHER" id="PTHR45745">
    <property type="entry name" value="PHOSPHOMANNOMUTASE 45A"/>
    <property type="match status" value="1"/>
</dbReference>
<dbReference type="GO" id="GO:0008973">
    <property type="term" value="F:phosphopentomutase activity"/>
    <property type="evidence" value="ECO:0007669"/>
    <property type="project" value="TreeGrafter"/>
</dbReference>
<keyword evidence="4" id="KW-0460">Magnesium</keyword>
<dbReference type="EMBL" id="LT629776">
    <property type="protein sequence ID" value="SDS05523.1"/>
    <property type="molecule type" value="Genomic_DNA"/>
</dbReference>
<evidence type="ECO:0000259" key="6">
    <source>
        <dbReference type="Pfam" id="PF00408"/>
    </source>
</evidence>
<evidence type="ECO:0000256" key="3">
    <source>
        <dbReference type="ARBA" id="ARBA00022723"/>
    </source>
</evidence>
<proteinExistence type="inferred from homology"/>
<keyword evidence="10" id="KW-1185">Reference proteome</keyword>
<organism evidence="9 10">
    <name type="scientific">Paraoerskovia marina</name>
    <dbReference type="NCBI Taxonomy" id="545619"/>
    <lineage>
        <taxon>Bacteria</taxon>
        <taxon>Bacillati</taxon>
        <taxon>Actinomycetota</taxon>
        <taxon>Actinomycetes</taxon>
        <taxon>Micrococcales</taxon>
        <taxon>Cellulomonadaceae</taxon>
        <taxon>Paraoerskovia</taxon>
    </lineage>
</organism>
<dbReference type="eggNOG" id="COG0033">
    <property type="taxonomic scope" value="Bacteria"/>
</dbReference>
<dbReference type="GO" id="GO:0000287">
    <property type="term" value="F:magnesium ion binding"/>
    <property type="evidence" value="ECO:0007669"/>
    <property type="project" value="InterPro"/>
</dbReference>
<feature type="domain" description="Alpha-D-phosphohexomutase C-terminal" evidence="6">
    <location>
        <begin position="516"/>
        <end position="563"/>
    </location>
</feature>
<dbReference type="SUPFAM" id="SSF53738">
    <property type="entry name" value="Phosphoglucomutase, first 3 domains"/>
    <property type="match status" value="3"/>
</dbReference>
<evidence type="ECO:0000256" key="4">
    <source>
        <dbReference type="ARBA" id="ARBA00022842"/>
    </source>
</evidence>
<dbReference type="RefSeq" id="WP_083371601.1">
    <property type="nucleotide sequence ID" value="NZ_LT629776.1"/>
</dbReference>
<dbReference type="Pfam" id="PF00408">
    <property type="entry name" value="PGM_PMM_IV"/>
    <property type="match status" value="1"/>
</dbReference>
<dbReference type="Proteomes" id="UP000185663">
    <property type="component" value="Chromosome I"/>
</dbReference>
<dbReference type="STRING" id="545619.SAMN04489860_0689"/>
<dbReference type="NCBIfam" id="TIGR01132">
    <property type="entry name" value="pgm"/>
    <property type="match status" value="1"/>
</dbReference>
<dbReference type="SUPFAM" id="SSF55957">
    <property type="entry name" value="Phosphoglucomutase, C-terminal domain"/>
    <property type="match status" value="1"/>
</dbReference>
<sequence length="572" mass="60028">MDPRAGTPAQPSDLIDVDAVVGAYYDLVPDLDDPAQRVVFGTSGHRGSSLDHAFNEAHIIATTQAIVEYRRSQGTDGPLYIGRDTHALSEPAWRTAIEVLGAAGVETYVDARDSWTPTPAVSLAILTHNGAATSDGVRTHGPGLADGIVVTPSHNPPRDGGFKYNPPHGGPAGSEATSWIADRANEILRSGVGQVRRMPFEQAIAAETTRKHDFLTSYVDDLSNVIDMDVIRTSGVQIGADPLGGAAVEYWGEIAERYDIDLTVVNPEVDPRWSFMTLDWDGKIRMDCSSPSAMASLVSKMVSTGSTGGGGAGPMHGGGAPFDIATGNDADADRHGIVTPDAGLMNPNHFLAVAIHYLYGGARPGWGDGAAIGKTLVSSSLIDRVGASLGRRVIEVPVGFKWFVPGLLDGSVGFGGEESAGASFLRSDGRVWTTDKDGILLALLGSEILASTGRTPSQHHAELVAEHGESWYARVDAPATLDEKATLAKLSPEQVSATSLAGEEITAKLTSAPGNDAPIGGLKVTTESSWFAARPSGTENVYKIYAESFRSAEHLEQVQAEAKDVVSAALGG</sequence>
<dbReference type="InterPro" id="IPR005843">
    <property type="entry name" value="A-D-PHexomutase_C"/>
</dbReference>
<dbReference type="Gene3D" id="3.40.120.10">
    <property type="entry name" value="Alpha-D-Glucose-1,6-Bisphosphate, subunit A, domain 3"/>
    <property type="match status" value="3"/>
</dbReference>
<dbReference type="PANTHER" id="PTHR45745:SF1">
    <property type="entry name" value="PHOSPHOGLUCOMUTASE 2B-RELATED"/>
    <property type="match status" value="1"/>
</dbReference>
<dbReference type="GO" id="GO:0004614">
    <property type="term" value="F:phosphoglucomutase activity"/>
    <property type="evidence" value="ECO:0007669"/>
    <property type="project" value="InterPro"/>
</dbReference>
<dbReference type="PROSITE" id="PS00710">
    <property type="entry name" value="PGM_PMM"/>
    <property type="match status" value="1"/>
</dbReference>
<evidence type="ECO:0000259" key="7">
    <source>
        <dbReference type="Pfam" id="PF02878"/>
    </source>
</evidence>
<evidence type="ECO:0000313" key="9">
    <source>
        <dbReference type="EMBL" id="SDS05523.1"/>
    </source>
</evidence>
<feature type="domain" description="Alpha-D-phosphohexomutase alpha/beta/alpha" evidence="7">
    <location>
        <begin position="38"/>
        <end position="187"/>
    </location>
</feature>
<dbReference type="InterPro" id="IPR005852">
    <property type="entry name" value="PGM_a-D-Glc-sp"/>
</dbReference>
<evidence type="ECO:0000313" key="10">
    <source>
        <dbReference type="Proteomes" id="UP000185663"/>
    </source>
</evidence>
<dbReference type="GO" id="GO:0005975">
    <property type="term" value="P:carbohydrate metabolic process"/>
    <property type="evidence" value="ECO:0007669"/>
    <property type="project" value="InterPro"/>
</dbReference>
<comment type="similarity">
    <text evidence="2">Belongs to the phosphohexose mutase family.</text>
</comment>
<evidence type="ECO:0000256" key="5">
    <source>
        <dbReference type="ARBA" id="ARBA00023235"/>
    </source>
</evidence>
<evidence type="ECO:0000259" key="8">
    <source>
        <dbReference type="Pfam" id="PF02880"/>
    </source>
</evidence>
<dbReference type="Pfam" id="PF02880">
    <property type="entry name" value="PGM_PMM_III"/>
    <property type="match status" value="1"/>
</dbReference>
<dbReference type="GO" id="GO:0006166">
    <property type="term" value="P:purine ribonucleoside salvage"/>
    <property type="evidence" value="ECO:0007669"/>
    <property type="project" value="TreeGrafter"/>
</dbReference>
<dbReference type="Gene3D" id="3.30.310.50">
    <property type="entry name" value="Alpha-D-phosphohexomutase, C-terminal domain"/>
    <property type="match status" value="1"/>
</dbReference>
<dbReference type="OrthoDB" id="9806956at2"/>
<evidence type="ECO:0000256" key="2">
    <source>
        <dbReference type="ARBA" id="ARBA00010231"/>
    </source>
</evidence>
<comment type="cofactor">
    <cofactor evidence="1">
        <name>Mg(2+)</name>
        <dbReference type="ChEBI" id="CHEBI:18420"/>
    </cofactor>
</comment>
<dbReference type="InterPro" id="IPR005844">
    <property type="entry name" value="A-D-PHexomutase_a/b/a-I"/>
</dbReference>
<dbReference type="CDD" id="cd05801">
    <property type="entry name" value="PGM_like3"/>
    <property type="match status" value="1"/>
</dbReference>
<dbReference type="Pfam" id="PF02878">
    <property type="entry name" value="PGM_PMM_I"/>
    <property type="match status" value="1"/>
</dbReference>
<gene>
    <name evidence="9" type="ORF">SAMN04489860_0689</name>
</gene>
<dbReference type="InterPro" id="IPR036900">
    <property type="entry name" value="A-D-PHexomutase_C_sf"/>
</dbReference>